<evidence type="ECO:0000256" key="2">
    <source>
        <dbReference type="ARBA" id="ARBA00022574"/>
    </source>
</evidence>
<gene>
    <name evidence="5" type="ORF">FRX31_029148</name>
</gene>
<name>A0A7J6V8A3_THATH</name>
<dbReference type="GO" id="GO:0031080">
    <property type="term" value="C:nuclear pore outer ring"/>
    <property type="evidence" value="ECO:0007669"/>
    <property type="project" value="TreeGrafter"/>
</dbReference>
<keyword evidence="6" id="KW-1185">Reference proteome</keyword>
<dbReference type="Proteomes" id="UP000554482">
    <property type="component" value="Unassembled WGS sequence"/>
</dbReference>
<protein>
    <submittedName>
        <fullName evidence="5">Nuclear pore complex protein NUP43</fullName>
    </submittedName>
</protein>
<proteinExistence type="predicted"/>
<dbReference type="OrthoDB" id="9890280at2759"/>
<evidence type="ECO:0000313" key="6">
    <source>
        <dbReference type="Proteomes" id="UP000554482"/>
    </source>
</evidence>
<evidence type="ECO:0000256" key="4">
    <source>
        <dbReference type="ARBA" id="ARBA00023242"/>
    </source>
</evidence>
<dbReference type="InterPro" id="IPR015943">
    <property type="entry name" value="WD40/YVTN_repeat-like_dom_sf"/>
</dbReference>
<dbReference type="SUPFAM" id="SSF50978">
    <property type="entry name" value="WD40 repeat-like"/>
    <property type="match status" value="1"/>
</dbReference>
<reference evidence="5 6" key="1">
    <citation type="submission" date="2020-06" db="EMBL/GenBank/DDBJ databases">
        <title>Transcriptomic and genomic resources for Thalictrum thalictroides and T. hernandezii: Facilitating candidate gene discovery in an emerging model plant lineage.</title>
        <authorList>
            <person name="Arias T."/>
            <person name="Riano-Pachon D.M."/>
            <person name="Di Stilio V.S."/>
        </authorList>
    </citation>
    <scope>NUCLEOTIDE SEQUENCE [LARGE SCALE GENOMIC DNA]</scope>
    <source>
        <strain evidence="6">cv. WT478/WT964</strain>
        <tissue evidence="5">Leaves</tissue>
    </source>
</reference>
<dbReference type="AlphaFoldDB" id="A0A7J6V8A3"/>
<comment type="subcellular location">
    <subcellularLocation>
        <location evidence="1">Nucleus</location>
    </subcellularLocation>
</comment>
<dbReference type="Gene3D" id="2.130.10.10">
    <property type="entry name" value="YVTN repeat-like/Quinoprotein amine dehydrogenase"/>
    <property type="match status" value="1"/>
</dbReference>
<dbReference type="InterPro" id="IPR036322">
    <property type="entry name" value="WD40_repeat_dom_sf"/>
</dbReference>
<evidence type="ECO:0000256" key="1">
    <source>
        <dbReference type="ARBA" id="ARBA00004123"/>
    </source>
</evidence>
<evidence type="ECO:0000313" key="5">
    <source>
        <dbReference type="EMBL" id="KAF5181266.1"/>
    </source>
</evidence>
<sequence length="356" mass="38737">MDNNLELSMNQEIHKFPQSKYVDAVRWISPLSAFDKFVVMAVHDTDSNVSSIDIQSLNLSNQPTLNFQSSWSLTSRVSSLEVSQTPNKPIIAASTFEGSLHFLLVHPVDVSLDSELSVTENSFHNGPISGIDLLSNGSGCVSVGEDGRVNLVNLGDSRLDYRRIFDSQGLVSYTAVKWASPTEFVTGGLGFSLQWWDQRKPGGMVSQFNGGWACGDTSGIVHSVDIHQSRKHVCVAGGSLGTVFAWDLRWPQQPIILSGTGSNELAAHSPSASEVWEVQYDCYKQSSSISNTSSARVLPVLMCSEDGVLAVVEQGEEPIDVLVEPCAINSLDVNPQNPSDVICSLEWESVAFITRQ</sequence>
<dbReference type="EMBL" id="JABWDY010036353">
    <property type="protein sequence ID" value="KAF5181266.1"/>
    <property type="molecule type" value="Genomic_DNA"/>
</dbReference>
<accession>A0A7J6V8A3</accession>
<comment type="caution">
    <text evidence="5">The sequence shown here is derived from an EMBL/GenBank/DDBJ whole genome shotgun (WGS) entry which is preliminary data.</text>
</comment>
<dbReference type="FunFam" id="2.130.10.10:FF:000683">
    <property type="entry name" value="WD-40 repeat protein family"/>
    <property type="match status" value="1"/>
</dbReference>
<dbReference type="PANTHER" id="PTHR22652">
    <property type="entry name" value="NUCLEOPORIN NUP43"/>
    <property type="match status" value="1"/>
</dbReference>
<dbReference type="PANTHER" id="PTHR22652:SF0">
    <property type="entry name" value="NUCLEOPORIN NUP43"/>
    <property type="match status" value="1"/>
</dbReference>
<evidence type="ECO:0000256" key="3">
    <source>
        <dbReference type="ARBA" id="ARBA00022737"/>
    </source>
</evidence>
<keyword evidence="4" id="KW-0539">Nucleus</keyword>
<keyword evidence="2" id="KW-0853">WD repeat</keyword>
<keyword evidence="3" id="KW-0677">Repeat</keyword>
<organism evidence="5 6">
    <name type="scientific">Thalictrum thalictroides</name>
    <name type="common">Rue-anemone</name>
    <name type="synonym">Anemone thalictroides</name>
    <dbReference type="NCBI Taxonomy" id="46969"/>
    <lineage>
        <taxon>Eukaryota</taxon>
        <taxon>Viridiplantae</taxon>
        <taxon>Streptophyta</taxon>
        <taxon>Embryophyta</taxon>
        <taxon>Tracheophyta</taxon>
        <taxon>Spermatophyta</taxon>
        <taxon>Magnoliopsida</taxon>
        <taxon>Ranunculales</taxon>
        <taxon>Ranunculaceae</taxon>
        <taxon>Thalictroideae</taxon>
        <taxon>Thalictrum</taxon>
    </lineage>
</organism>